<comment type="caution">
    <text evidence="1">The sequence shown here is derived from an EMBL/GenBank/DDBJ whole genome shotgun (WGS) entry which is preliminary data.</text>
</comment>
<gene>
    <name evidence="1" type="ORF">GCU54_10025</name>
</gene>
<accession>A0A6P0GGG8</accession>
<evidence type="ECO:0000313" key="2">
    <source>
        <dbReference type="Proteomes" id="UP000471126"/>
    </source>
</evidence>
<evidence type="ECO:0008006" key="3">
    <source>
        <dbReference type="Google" id="ProtNLM"/>
    </source>
</evidence>
<dbReference type="Proteomes" id="UP000471126">
    <property type="component" value="Unassembled WGS sequence"/>
</dbReference>
<dbReference type="RefSeq" id="WP_163476511.1">
    <property type="nucleotide sequence ID" value="NZ_JAAGWE010000015.1"/>
</dbReference>
<evidence type="ECO:0000313" key="1">
    <source>
        <dbReference type="EMBL" id="NEM06350.1"/>
    </source>
</evidence>
<dbReference type="EMBL" id="JAAGWE010000015">
    <property type="protein sequence ID" value="NEM06350.1"/>
    <property type="molecule type" value="Genomic_DNA"/>
</dbReference>
<dbReference type="AlphaFoldDB" id="A0A6P0GGG8"/>
<protein>
    <recommendedName>
        <fullName evidence="3">Arginase family protein</fullName>
    </recommendedName>
</protein>
<reference evidence="1 2" key="1">
    <citation type="submission" date="2019-12" db="EMBL/GenBank/DDBJ databases">
        <title>WGS of CPCC 203550 I12A-02606.</title>
        <authorList>
            <person name="Jiang Z."/>
        </authorList>
    </citation>
    <scope>NUCLEOTIDE SEQUENCE [LARGE SCALE GENOMIC DNA]</scope>
    <source>
        <strain evidence="1 2">I12A-02606</strain>
    </source>
</reference>
<sequence>MGLPLDAVAAVLAPLCADPGLRGLCVTEVDPDHAPGPEDVARLVDVLTAALG</sequence>
<proteinExistence type="predicted"/>
<organism evidence="1 2">
    <name type="scientific">Geodermatophilus normandii</name>
    <dbReference type="NCBI Taxonomy" id="1137989"/>
    <lineage>
        <taxon>Bacteria</taxon>
        <taxon>Bacillati</taxon>
        <taxon>Actinomycetota</taxon>
        <taxon>Actinomycetes</taxon>
        <taxon>Geodermatophilales</taxon>
        <taxon>Geodermatophilaceae</taxon>
        <taxon>Geodermatophilus</taxon>
    </lineage>
</organism>
<name>A0A6P0GGG8_9ACTN</name>